<protein>
    <submittedName>
        <fullName evidence="3">Transcriptional regulator</fullName>
    </submittedName>
</protein>
<name>A0A8J8PGH9_9ARCH</name>
<dbReference type="PANTHER" id="PTHR46558">
    <property type="entry name" value="TRACRIPTIONAL REGULATORY PROTEIN-RELATED-RELATED"/>
    <property type="match status" value="1"/>
</dbReference>
<dbReference type="RefSeq" id="WP_400256416.1">
    <property type="nucleotide sequence ID" value="NZ_CAYBCB010000031.1"/>
</dbReference>
<proteinExistence type="predicted"/>
<dbReference type="Gene3D" id="1.10.260.40">
    <property type="entry name" value="lambda repressor-like DNA-binding domains"/>
    <property type="match status" value="1"/>
</dbReference>
<evidence type="ECO:0000259" key="2">
    <source>
        <dbReference type="PROSITE" id="PS50943"/>
    </source>
</evidence>
<dbReference type="AlphaFoldDB" id="A0A8J8PGH9"/>
<dbReference type="PANTHER" id="PTHR46558:SF11">
    <property type="entry name" value="HTH-TYPE TRANSCRIPTIONAL REGULATOR XRE"/>
    <property type="match status" value="1"/>
</dbReference>
<dbReference type="SUPFAM" id="SSF47413">
    <property type="entry name" value="lambda repressor-like DNA-binding domains"/>
    <property type="match status" value="1"/>
</dbReference>
<gene>
    <name evidence="3" type="ORF">A3207_07715</name>
</gene>
<keyword evidence="1" id="KW-0238">DNA-binding</keyword>
<dbReference type="EMBL" id="LVVT01000010">
    <property type="protein sequence ID" value="TQS83473.1"/>
    <property type="molecule type" value="Genomic_DNA"/>
</dbReference>
<dbReference type="PROSITE" id="PS50943">
    <property type="entry name" value="HTH_CROC1"/>
    <property type="match status" value="1"/>
</dbReference>
<dbReference type="SMART" id="SM00530">
    <property type="entry name" value="HTH_XRE"/>
    <property type="match status" value="1"/>
</dbReference>
<reference evidence="3" key="1">
    <citation type="submission" date="2016-03" db="EMBL/GenBank/DDBJ databases">
        <authorList>
            <person name="Borrel G."/>
            <person name="Mccann A."/>
            <person name="O'Toole P.W."/>
        </authorList>
    </citation>
    <scope>NUCLEOTIDE SEQUENCE</scope>
    <source>
        <strain evidence="3">183</strain>
    </source>
</reference>
<sequence>MKAISKRLKMLREDAGLSQSKIGQLIGVPQSSIYCYEQGQSTPSAKTFCWYADYFDVSLDYIFGRTDDPHGAHYEHNPKFKTIAPDMEKFVEMCFDPNSRMNERLKETLLTMLAETSGVGKNGEH</sequence>
<evidence type="ECO:0000313" key="4">
    <source>
        <dbReference type="Proteomes" id="UP000752814"/>
    </source>
</evidence>
<dbReference type="InterPro" id="IPR010982">
    <property type="entry name" value="Lambda_DNA-bd_dom_sf"/>
</dbReference>
<feature type="domain" description="HTH cro/C1-type" evidence="2">
    <location>
        <begin position="8"/>
        <end position="62"/>
    </location>
</feature>
<accession>A0A8J8PGH9</accession>
<dbReference type="Proteomes" id="UP000752814">
    <property type="component" value="Unassembled WGS sequence"/>
</dbReference>
<dbReference type="Pfam" id="PF01381">
    <property type="entry name" value="HTH_3"/>
    <property type="match status" value="1"/>
</dbReference>
<dbReference type="InterPro" id="IPR001387">
    <property type="entry name" value="Cro/C1-type_HTH"/>
</dbReference>
<comment type="caution">
    <text evidence="3">The sequence shown here is derived from an EMBL/GenBank/DDBJ whole genome shotgun (WGS) entry which is preliminary data.</text>
</comment>
<dbReference type="GO" id="GO:0003677">
    <property type="term" value="F:DNA binding"/>
    <property type="evidence" value="ECO:0007669"/>
    <property type="project" value="UniProtKB-KW"/>
</dbReference>
<evidence type="ECO:0000313" key="3">
    <source>
        <dbReference type="EMBL" id="TQS83473.1"/>
    </source>
</evidence>
<organism evidence="3 4">
    <name type="scientific">Candidatus Methanomassiliicoccus intestinalis</name>
    <dbReference type="NCBI Taxonomy" id="1406512"/>
    <lineage>
        <taxon>Archaea</taxon>
        <taxon>Methanobacteriati</taxon>
        <taxon>Thermoplasmatota</taxon>
        <taxon>Thermoplasmata</taxon>
        <taxon>Methanomassiliicoccales</taxon>
        <taxon>Methanomassiliicoccaceae</taxon>
        <taxon>Methanomassiliicoccus</taxon>
    </lineage>
</organism>
<evidence type="ECO:0000256" key="1">
    <source>
        <dbReference type="ARBA" id="ARBA00023125"/>
    </source>
</evidence>
<dbReference type="CDD" id="cd00093">
    <property type="entry name" value="HTH_XRE"/>
    <property type="match status" value="1"/>
</dbReference>